<dbReference type="Proteomes" id="UP001152798">
    <property type="component" value="Chromosome 1"/>
</dbReference>
<reference evidence="1" key="1">
    <citation type="submission" date="2022-01" db="EMBL/GenBank/DDBJ databases">
        <authorList>
            <person name="King R."/>
        </authorList>
    </citation>
    <scope>NUCLEOTIDE SEQUENCE</scope>
</reference>
<protein>
    <submittedName>
        <fullName evidence="1">Uncharacterized protein</fullName>
    </submittedName>
</protein>
<name>A0A9P0E952_NEZVI</name>
<keyword evidence="2" id="KW-1185">Reference proteome</keyword>
<dbReference type="AlphaFoldDB" id="A0A9P0E952"/>
<evidence type="ECO:0000313" key="1">
    <source>
        <dbReference type="EMBL" id="CAH1389661.1"/>
    </source>
</evidence>
<organism evidence="1 2">
    <name type="scientific">Nezara viridula</name>
    <name type="common">Southern green stink bug</name>
    <name type="synonym">Cimex viridulus</name>
    <dbReference type="NCBI Taxonomy" id="85310"/>
    <lineage>
        <taxon>Eukaryota</taxon>
        <taxon>Metazoa</taxon>
        <taxon>Ecdysozoa</taxon>
        <taxon>Arthropoda</taxon>
        <taxon>Hexapoda</taxon>
        <taxon>Insecta</taxon>
        <taxon>Pterygota</taxon>
        <taxon>Neoptera</taxon>
        <taxon>Paraneoptera</taxon>
        <taxon>Hemiptera</taxon>
        <taxon>Heteroptera</taxon>
        <taxon>Panheteroptera</taxon>
        <taxon>Pentatomomorpha</taxon>
        <taxon>Pentatomoidea</taxon>
        <taxon>Pentatomidae</taxon>
        <taxon>Pentatominae</taxon>
        <taxon>Nezara</taxon>
    </lineage>
</organism>
<proteinExistence type="predicted"/>
<sequence length="72" mass="8000">MRALQPDWHSLRDGTRRLGGRVHTLDGTHPPLFATSLQPINLQLREAAERGKRGIKLVSLAEETSDVLTDPC</sequence>
<evidence type="ECO:0000313" key="2">
    <source>
        <dbReference type="Proteomes" id="UP001152798"/>
    </source>
</evidence>
<gene>
    <name evidence="1" type="ORF">NEZAVI_LOCUS1025</name>
</gene>
<dbReference type="EMBL" id="OV725077">
    <property type="protein sequence ID" value="CAH1389661.1"/>
    <property type="molecule type" value="Genomic_DNA"/>
</dbReference>
<accession>A0A9P0E952</accession>